<dbReference type="AlphaFoldDB" id="A0A2D4PJP7"/>
<protein>
    <submittedName>
        <fullName evidence="2">Uncharacterized protein</fullName>
    </submittedName>
</protein>
<organism evidence="2">
    <name type="scientific">Micrurus surinamensis</name>
    <name type="common">Surinam coral snake</name>
    <dbReference type="NCBI Taxonomy" id="129470"/>
    <lineage>
        <taxon>Eukaryota</taxon>
        <taxon>Metazoa</taxon>
        <taxon>Chordata</taxon>
        <taxon>Craniata</taxon>
        <taxon>Vertebrata</taxon>
        <taxon>Euteleostomi</taxon>
        <taxon>Lepidosauria</taxon>
        <taxon>Squamata</taxon>
        <taxon>Bifurcata</taxon>
        <taxon>Unidentata</taxon>
        <taxon>Episquamata</taxon>
        <taxon>Toxicofera</taxon>
        <taxon>Serpentes</taxon>
        <taxon>Colubroidea</taxon>
        <taxon>Elapidae</taxon>
        <taxon>Elapinae</taxon>
        <taxon>Micrurus</taxon>
    </lineage>
</organism>
<accession>A0A2D4PJP7</accession>
<evidence type="ECO:0000313" key="2">
    <source>
        <dbReference type="EMBL" id="LAB57283.1"/>
    </source>
</evidence>
<reference evidence="2" key="2">
    <citation type="submission" date="2017-11" db="EMBL/GenBank/DDBJ databases">
        <title>Coralsnake Venomics: Analyses of Venom Gland Transcriptomes and Proteomes of Six Brazilian Taxa.</title>
        <authorList>
            <person name="Aird S.D."/>
            <person name="Jorge da Silva N."/>
            <person name="Qiu L."/>
            <person name="Villar-Briones A."/>
            <person name="Aparecida-Saddi V."/>
            <person name="Campos-Telles M.P."/>
            <person name="Grau M."/>
            <person name="Mikheyev A.S."/>
        </authorList>
    </citation>
    <scope>NUCLEOTIDE SEQUENCE</scope>
    <source>
        <tissue evidence="2">Venom_gland</tissue>
    </source>
</reference>
<proteinExistence type="predicted"/>
<evidence type="ECO:0000256" key="1">
    <source>
        <dbReference type="SAM" id="Phobius"/>
    </source>
</evidence>
<name>A0A2D4PJP7_MICSU</name>
<reference evidence="2" key="1">
    <citation type="submission" date="2017-07" db="EMBL/GenBank/DDBJ databases">
        <authorList>
            <person name="Mikheyev A."/>
            <person name="Grau M."/>
        </authorList>
    </citation>
    <scope>NUCLEOTIDE SEQUENCE</scope>
    <source>
        <tissue evidence="2">Venom_gland</tissue>
    </source>
</reference>
<dbReference type="EMBL" id="IACN01071286">
    <property type="protein sequence ID" value="LAB57283.1"/>
    <property type="molecule type" value="Transcribed_RNA"/>
</dbReference>
<feature type="transmembrane region" description="Helical" evidence="1">
    <location>
        <begin position="34"/>
        <end position="52"/>
    </location>
</feature>
<sequence>MEQTLHMKARLHQLSQPDSICSVLLASRPSRWDLDLLSLVVLANVLFPLWSPSFPISFQPSTDGYIDLFGCVFVLCPFFFPKLDLLQYWNIGPGGIIVILFLIFLKVNQGGKDNFFSQF</sequence>
<keyword evidence="1" id="KW-0472">Membrane</keyword>
<keyword evidence="1" id="KW-0812">Transmembrane</keyword>
<keyword evidence="1" id="KW-1133">Transmembrane helix</keyword>
<feature type="transmembrane region" description="Helical" evidence="1">
    <location>
        <begin position="86"/>
        <end position="105"/>
    </location>
</feature>